<dbReference type="Gene3D" id="3.30.160.540">
    <property type="match status" value="1"/>
</dbReference>
<protein>
    <recommendedName>
        <fullName evidence="10">Septum site-determining protein MinC</fullName>
    </recommendedName>
</protein>
<dbReference type="GO" id="GO:1901891">
    <property type="term" value="P:regulation of cell septum assembly"/>
    <property type="evidence" value="ECO:0007669"/>
    <property type="project" value="InterPro"/>
</dbReference>
<dbReference type="EMBL" id="JABZEC010000001">
    <property type="protein sequence ID" value="NVY95664.1"/>
    <property type="molecule type" value="Genomic_DNA"/>
</dbReference>
<evidence type="ECO:0000256" key="1">
    <source>
        <dbReference type="ARBA" id="ARBA00006291"/>
    </source>
</evidence>
<evidence type="ECO:0000259" key="6">
    <source>
        <dbReference type="Pfam" id="PF03775"/>
    </source>
</evidence>
<keyword evidence="2" id="KW-0132">Cell division</keyword>
<comment type="caution">
    <text evidence="8">The sequence shown here is derived from an EMBL/GenBank/DDBJ whole genome shotgun (WGS) entry which is preliminary data.</text>
</comment>
<dbReference type="RefSeq" id="WP_176941836.1">
    <property type="nucleotide sequence ID" value="NZ_JABZEC010000001.1"/>
</dbReference>
<evidence type="ECO:0000259" key="7">
    <source>
        <dbReference type="Pfam" id="PF22642"/>
    </source>
</evidence>
<evidence type="ECO:0000256" key="2">
    <source>
        <dbReference type="ARBA" id="ARBA00022618"/>
    </source>
</evidence>
<comment type="similarity">
    <text evidence="1">Belongs to the MinC family.</text>
</comment>
<dbReference type="Pfam" id="PF03775">
    <property type="entry name" value="MinC_C"/>
    <property type="match status" value="1"/>
</dbReference>
<comment type="subunit">
    <text evidence="5">Interacts with MinD and FtsZ.</text>
</comment>
<keyword evidence="4" id="KW-0131">Cell cycle</keyword>
<dbReference type="Pfam" id="PF22642">
    <property type="entry name" value="MinC_N_1"/>
    <property type="match status" value="1"/>
</dbReference>
<sequence length="222" mass="24820">MKRVVLKGKGKQYYLELNSDSDFKQILQDLQQLLVKLKLTAGTGNQEQPQITVDSQRRLLTSSQQEQLITLLAKFNLFAPPKIKSSVLDRQQVETYLANQKLNIETKVIRSGQVRDYQGDLLLLGTVHQSAQIRTTGNIYIAGQVEGILQAGFPDHSDAVIIGNICQASQVRISDVISIVADLDREHLSNNSLFYINDLHTLVQDTMDHLALIKSEPGIILD</sequence>
<dbReference type="InterPro" id="IPR013033">
    <property type="entry name" value="MinC"/>
</dbReference>
<accession>A0A850QV61</accession>
<keyword evidence="3" id="KW-0717">Septation</keyword>
<dbReference type="PANTHER" id="PTHR34108">
    <property type="entry name" value="SEPTUM SITE-DETERMINING PROTEIN MINC"/>
    <property type="match status" value="1"/>
</dbReference>
<keyword evidence="9" id="KW-1185">Reference proteome</keyword>
<dbReference type="GO" id="GO:0000917">
    <property type="term" value="P:division septum assembly"/>
    <property type="evidence" value="ECO:0007669"/>
    <property type="project" value="UniProtKB-KW"/>
</dbReference>
<name>A0A850QV61_9LACO</name>
<evidence type="ECO:0008006" key="10">
    <source>
        <dbReference type="Google" id="ProtNLM"/>
    </source>
</evidence>
<dbReference type="InterPro" id="IPR055219">
    <property type="entry name" value="MinC_N_1"/>
</dbReference>
<evidence type="ECO:0000313" key="9">
    <source>
        <dbReference type="Proteomes" id="UP000563523"/>
    </source>
</evidence>
<organism evidence="8 9">
    <name type="scientific">Bombilactobacillus apium</name>
    <dbReference type="NCBI Taxonomy" id="2675299"/>
    <lineage>
        <taxon>Bacteria</taxon>
        <taxon>Bacillati</taxon>
        <taxon>Bacillota</taxon>
        <taxon>Bacilli</taxon>
        <taxon>Lactobacillales</taxon>
        <taxon>Lactobacillaceae</taxon>
        <taxon>Bombilactobacillus</taxon>
    </lineage>
</organism>
<proteinExistence type="inferred from homology"/>
<dbReference type="InterPro" id="IPR016098">
    <property type="entry name" value="CAP/MinC_C"/>
</dbReference>
<feature type="domain" description="Septum site-determining protein MinC N-terminal" evidence="7">
    <location>
        <begin position="4"/>
        <end position="78"/>
    </location>
</feature>
<dbReference type="InterPro" id="IPR036145">
    <property type="entry name" value="MinC_C_sf"/>
</dbReference>
<dbReference type="PANTHER" id="PTHR34108:SF1">
    <property type="entry name" value="SEPTUM SITE-DETERMINING PROTEIN MINC"/>
    <property type="match status" value="1"/>
</dbReference>
<evidence type="ECO:0000256" key="4">
    <source>
        <dbReference type="ARBA" id="ARBA00023306"/>
    </source>
</evidence>
<dbReference type="GO" id="GO:0000902">
    <property type="term" value="P:cell morphogenesis"/>
    <property type="evidence" value="ECO:0007669"/>
    <property type="project" value="InterPro"/>
</dbReference>
<evidence type="ECO:0000256" key="5">
    <source>
        <dbReference type="ARBA" id="ARBA00046874"/>
    </source>
</evidence>
<evidence type="ECO:0000313" key="8">
    <source>
        <dbReference type="EMBL" id="NVY95664.1"/>
    </source>
</evidence>
<feature type="domain" description="Septum formation inhibitor MinC C-terminal" evidence="6">
    <location>
        <begin position="106"/>
        <end position="187"/>
    </location>
</feature>
<dbReference type="InterPro" id="IPR005526">
    <property type="entry name" value="Septum_form_inhib_MinC_C"/>
</dbReference>
<gene>
    <name evidence="8" type="ORF">HU830_00375</name>
</gene>
<dbReference type="Gene3D" id="2.160.20.70">
    <property type="match status" value="1"/>
</dbReference>
<evidence type="ECO:0000256" key="3">
    <source>
        <dbReference type="ARBA" id="ARBA00023210"/>
    </source>
</evidence>
<dbReference type="AlphaFoldDB" id="A0A850QV61"/>
<dbReference type="SUPFAM" id="SSF63848">
    <property type="entry name" value="Cell-division inhibitor MinC, C-terminal domain"/>
    <property type="match status" value="1"/>
</dbReference>
<dbReference type="Proteomes" id="UP000563523">
    <property type="component" value="Unassembled WGS sequence"/>
</dbReference>
<reference evidence="8 9" key="1">
    <citation type="submission" date="2020-06" db="EMBL/GenBank/DDBJ databases">
        <authorList>
            <person name="Kang J."/>
        </authorList>
    </citation>
    <scope>NUCLEOTIDE SEQUENCE [LARGE SCALE GENOMIC DNA]</scope>
    <source>
        <strain evidence="8 9">DCY120</strain>
    </source>
</reference>